<dbReference type="GO" id="GO:0050661">
    <property type="term" value="F:NADP binding"/>
    <property type="evidence" value="ECO:0007669"/>
    <property type="project" value="InterPro"/>
</dbReference>
<proteinExistence type="inferred from homology"/>
<evidence type="ECO:0000259" key="17">
    <source>
        <dbReference type="Pfam" id="PF05201"/>
    </source>
</evidence>
<evidence type="ECO:0000256" key="6">
    <source>
        <dbReference type="ARBA" id="ARBA00023244"/>
    </source>
</evidence>
<comment type="similarity">
    <text evidence="2 9 14">Belongs to the glutamyl-tRNA reductase family.</text>
</comment>
<comment type="pathway">
    <text evidence="1 9 14">Porphyrin-containing compound metabolism; protoporphyrin-IX biosynthesis; 5-aminolevulinate from L-glutamyl-tRNA(Glu): step 1/2.</text>
</comment>
<dbReference type="InterPro" id="IPR036453">
    <property type="entry name" value="GluRdtase_dimer_dom_sf"/>
</dbReference>
<evidence type="ECO:0000256" key="5">
    <source>
        <dbReference type="ARBA" id="ARBA00023002"/>
    </source>
</evidence>
<accession>A0A6I6CW70</accession>
<feature type="binding site" evidence="9 11">
    <location>
        <position position="106"/>
    </location>
    <ligand>
        <name>substrate</name>
    </ligand>
</feature>
<feature type="domain" description="Quinate/shikimate 5-dehydrogenase/glutamyl-tRNA reductase" evidence="16">
    <location>
        <begin position="169"/>
        <end position="303"/>
    </location>
</feature>
<organism evidence="18 19">
    <name type="scientific">Guyparkeria halophila</name>
    <dbReference type="NCBI Taxonomy" id="47960"/>
    <lineage>
        <taxon>Bacteria</taxon>
        <taxon>Pseudomonadati</taxon>
        <taxon>Pseudomonadota</taxon>
        <taxon>Gammaproteobacteria</taxon>
        <taxon>Chromatiales</taxon>
        <taxon>Thioalkalibacteraceae</taxon>
        <taxon>Guyparkeria</taxon>
    </lineage>
</organism>
<comment type="subunit">
    <text evidence="9">Homodimer.</text>
</comment>
<dbReference type="PANTHER" id="PTHR43013:SF1">
    <property type="entry name" value="GLUTAMYL-TRNA REDUCTASE"/>
    <property type="match status" value="1"/>
</dbReference>
<dbReference type="SUPFAM" id="SSF51735">
    <property type="entry name" value="NAD(P)-binding Rossmann-fold domains"/>
    <property type="match status" value="1"/>
</dbReference>
<dbReference type="EMBL" id="CP046415">
    <property type="protein sequence ID" value="QGT78616.1"/>
    <property type="molecule type" value="Genomic_DNA"/>
</dbReference>
<comment type="miscellaneous">
    <text evidence="9">During catalysis, the active site Cys acts as a nucleophile attacking the alpha-carbonyl group of tRNA-bound glutamate with the formation of a thioester intermediate between enzyme and glutamate, and the concomitant release of tRNA(Glu). The thioester intermediate is finally reduced by direct hydride transfer from NADPH, to form the product GSA.</text>
</comment>
<feature type="domain" description="Tetrapyrrole biosynthesis glutamyl-tRNA reductase dimerisation" evidence="15">
    <location>
        <begin position="317"/>
        <end position="407"/>
    </location>
</feature>
<evidence type="ECO:0000256" key="14">
    <source>
        <dbReference type="RuleBase" id="RU000584"/>
    </source>
</evidence>
<dbReference type="Pfam" id="PF00745">
    <property type="entry name" value="GlutR_dimer"/>
    <property type="match status" value="1"/>
</dbReference>
<evidence type="ECO:0000256" key="4">
    <source>
        <dbReference type="ARBA" id="ARBA00022857"/>
    </source>
</evidence>
<keyword evidence="19" id="KW-1185">Reference proteome</keyword>
<comment type="function">
    <text evidence="9">Catalyzes the NADPH-dependent reduction of glutamyl-tRNA(Glu) to glutamate 1-semialdehyde (GSA).</text>
</comment>
<feature type="site" description="Important for activity" evidence="9 13">
    <location>
        <position position="96"/>
    </location>
</feature>
<evidence type="ECO:0000256" key="10">
    <source>
        <dbReference type="PIRSR" id="PIRSR000445-1"/>
    </source>
</evidence>
<dbReference type="HAMAP" id="MF_00087">
    <property type="entry name" value="Glu_tRNA_reductase"/>
    <property type="match status" value="1"/>
</dbReference>
<evidence type="ECO:0000259" key="15">
    <source>
        <dbReference type="Pfam" id="PF00745"/>
    </source>
</evidence>
<keyword evidence="4 9" id="KW-0521">NADP</keyword>
<feature type="binding site" evidence="9 11">
    <location>
        <position position="117"/>
    </location>
    <ligand>
        <name>substrate</name>
    </ligand>
</feature>
<dbReference type="Gene3D" id="3.30.460.30">
    <property type="entry name" value="Glutamyl-tRNA reductase, N-terminal domain"/>
    <property type="match status" value="1"/>
</dbReference>
<dbReference type="InterPro" id="IPR015896">
    <property type="entry name" value="4pyrrol_synth_GluRdtase_dimer"/>
</dbReference>
<dbReference type="Gene3D" id="3.40.50.720">
    <property type="entry name" value="NAD(P)-binding Rossmann-like Domain"/>
    <property type="match status" value="1"/>
</dbReference>
<evidence type="ECO:0000256" key="13">
    <source>
        <dbReference type="PIRSR" id="PIRSR000445-4"/>
    </source>
</evidence>
<dbReference type="InterPro" id="IPR015895">
    <property type="entry name" value="4pyrrol_synth_GluRdtase_N"/>
</dbReference>
<dbReference type="SUPFAM" id="SSF69075">
    <property type="entry name" value="Glutamyl tRNA-reductase dimerization domain"/>
    <property type="match status" value="1"/>
</dbReference>
<dbReference type="EC" id="1.2.1.70" evidence="3 9"/>
<dbReference type="PANTHER" id="PTHR43013">
    <property type="entry name" value="GLUTAMYL-TRNA REDUCTASE"/>
    <property type="match status" value="1"/>
</dbReference>
<evidence type="ECO:0000256" key="7">
    <source>
        <dbReference type="ARBA" id="ARBA00047464"/>
    </source>
</evidence>
<evidence type="ECO:0000256" key="8">
    <source>
        <dbReference type="ARBA" id="ARBA00068659"/>
    </source>
</evidence>
<dbReference type="InterPro" id="IPR018214">
    <property type="entry name" value="GluRdtase_CS"/>
</dbReference>
<dbReference type="RefSeq" id="WP_156574089.1">
    <property type="nucleotide sequence ID" value="NZ_CP046415.1"/>
</dbReference>
<evidence type="ECO:0000256" key="9">
    <source>
        <dbReference type="HAMAP-Rule" id="MF_00087"/>
    </source>
</evidence>
<feature type="binding site" evidence="9 12">
    <location>
        <begin position="186"/>
        <end position="191"/>
    </location>
    <ligand>
        <name>NADP(+)</name>
        <dbReference type="ChEBI" id="CHEBI:58349"/>
    </ligand>
</feature>
<evidence type="ECO:0000256" key="11">
    <source>
        <dbReference type="PIRSR" id="PIRSR000445-2"/>
    </source>
</evidence>
<evidence type="ECO:0000313" key="19">
    <source>
        <dbReference type="Proteomes" id="UP000427716"/>
    </source>
</evidence>
<feature type="active site" description="Nucleophile" evidence="9 10">
    <location>
        <position position="50"/>
    </location>
</feature>
<dbReference type="InterPro" id="IPR000343">
    <property type="entry name" value="4pyrrol_synth_GluRdtase"/>
</dbReference>
<sequence>MSLIAFGVNHKTAPVDVRERIAFGPDRVHNALKELLDDGGAREAAIVSTCNRTEIYTHAECVTDELVEWLATFHQMSPEALAPYVYAHTDESAIRHLMRVACGLDSMVLGEPQILGQIKDAFTLAQDANALGPILGRLFQNTFAVAKQVRTDTQIGASPVSVAFAAVSLARQIFGSLEEKTALLIGAGETIELCARHLQSAGLTKVIVANRSIERAHMLAEQYQGSAIGLGDIPAHLHRADIVISSTGSSLPVLGKGAVEQAIRERKRRPIFMVDIAVPRDIEPQVGNLQDVYLYTVDDLKTVIDEGQRSRREAAEQAEEIIDVQVEHFLQWVQLQTGAELIRNYRRRAEIMRDETLARARSMIQSGRDPQEALDYLARTLTNRLIHQPTVVLRQACVSGDLATVQSVSHVVGLDEDAESLAQRALPVGQWGNRNPNDDRER</sequence>
<feature type="domain" description="Glutamyl-tRNA reductase N-terminal" evidence="17">
    <location>
        <begin position="7"/>
        <end position="153"/>
    </location>
</feature>
<dbReference type="PIRSF" id="PIRSF000445">
    <property type="entry name" value="4pyrrol_synth_GluRdtase"/>
    <property type="match status" value="1"/>
</dbReference>
<comment type="domain">
    <text evidence="9">Possesses an unusual extended V-shaped dimeric structure with each monomer consisting of three distinct domains arranged along a curved 'spinal' alpha-helix. The N-terminal catalytic domain specifically recognizes the glutamate moiety of the substrate. The second domain is the NADPH-binding domain, and the third C-terminal domain is responsible for dimerization.</text>
</comment>
<dbReference type="Pfam" id="PF01488">
    <property type="entry name" value="Shikimate_DH"/>
    <property type="match status" value="1"/>
</dbReference>
<dbReference type="Pfam" id="PF05201">
    <property type="entry name" value="GlutR_N"/>
    <property type="match status" value="1"/>
</dbReference>
<name>A0A6I6CW70_9GAMM</name>
<dbReference type="GO" id="GO:0008883">
    <property type="term" value="F:glutamyl-tRNA reductase activity"/>
    <property type="evidence" value="ECO:0007669"/>
    <property type="project" value="UniProtKB-UniRule"/>
</dbReference>
<feature type="binding site" evidence="9 11">
    <location>
        <begin position="49"/>
        <end position="52"/>
    </location>
    <ligand>
        <name>substrate</name>
    </ligand>
</feature>
<dbReference type="InterPro" id="IPR006151">
    <property type="entry name" value="Shikm_DH/Glu-tRNA_Rdtase"/>
</dbReference>
<dbReference type="UniPathway" id="UPA00251">
    <property type="reaction ID" value="UER00316"/>
</dbReference>
<gene>
    <name evidence="9" type="primary">hemA</name>
    <name evidence="18" type="ORF">GM160_06730</name>
</gene>
<evidence type="ECO:0000256" key="2">
    <source>
        <dbReference type="ARBA" id="ARBA00005916"/>
    </source>
</evidence>
<dbReference type="FunFam" id="3.40.50.720:FF:000031">
    <property type="entry name" value="Glutamyl-tRNA reductase"/>
    <property type="match status" value="1"/>
</dbReference>
<evidence type="ECO:0000259" key="16">
    <source>
        <dbReference type="Pfam" id="PF01488"/>
    </source>
</evidence>
<dbReference type="CDD" id="cd05213">
    <property type="entry name" value="NAD_bind_Glutamyl_tRNA_reduct"/>
    <property type="match status" value="1"/>
</dbReference>
<keyword evidence="6 9" id="KW-0627">Porphyrin biosynthesis</keyword>
<reference evidence="18 19" key="1">
    <citation type="submission" date="2019-11" db="EMBL/GenBank/DDBJ databases">
        <authorList>
            <person name="Zhang J."/>
            <person name="Sun C."/>
        </authorList>
    </citation>
    <scope>NUCLEOTIDE SEQUENCE [LARGE SCALE GENOMIC DNA]</scope>
    <source>
        <strain evidence="19">sp2</strain>
    </source>
</reference>
<dbReference type="AlphaFoldDB" id="A0A6I6CW70"/>
<dbReference type="PROSITE" id="PS00747">
    <property type="entry name" value="GLUTR"/>
    <property type="match status" value="1"/>
</dbReference>
<feature type="binding site" evidence="9 11">
    <location>
        <begin position="111"/>
        <end position="113"/>
    </location>
    <ligand>
        <name>substrate</name>
    </ligand>
</feature>
<keyword evidence="5 9" id="KW-0560">Oxidoreductase</keyword>
<dbReference type="InterPro" id="IPR036343">
    <property type="entry name" value="GluRdtase_N_sf"/>
</dbReference>
<protein>
    <recommendedName>
        <fullName evidence="8 9">Glutamyl-tRNA reductase</fullName>
        <shortName evidence="9">GluTR</shortName>
        <ecNumber evidence="3 9">1.2.1.70</ecNumber>
    </recommendedName>
</protein>
<dbReference type="InterPro" id="IPR036291">
    <property type="entry name" value="NAD(P)-bd_dom_sf"/>
</dbReference>
<dbReference type="NCBIfam" id="TIGR01035">
    <property type="entry name" value="hemA"/>
    <property type="match status" value="1"/>
</dbReference>
<evidence type="ECO:0000256" key="12">
    <source>
        <dbReference type="PIRSR" id="PIRSR000445-3"/>
    </source>
</evidence>
<dbReference type="GO" id="GO:0019353">
    <property type="term" value="P:protoporphyrinogen IX biosynthetic process from glutamate"/>
    <property type="evidence" value="ECO:0007669"/>
    <property type="project" value="TreeGrafter"/>
</dbReference>
<dbReference type="KEGG" id="ghl:GM160_06730"/>
<evidence type="ECO:0000313" key="18">
    <source>
        <dbReference type="EMBL" id="QGT78616.1"/>
    </source>
</evidence>
<evidence type="ECO:0000256" key="3">
    <source>
        <dbReference type="ARBA" id="ARBA00012970"/>
    </source>
</evidence>
<dbReference type="FunFam" id="3.30.460.30:FF:000001">
    <property type="entry name" value="Glutamyl-tRNA reductase"/>
    <property type="match status" value="1"/>
</dbReference>
<evidence type="ECO:0000256" key="1">
    <source>
        <dbReference type="ARBA" id="ARBA00005059"/>
    </source>
</evidence>
<dbReference type="Proteomes" id="UP000427716">
    <property type="component" value="Chromosome"/>
</dbReference>
<dbReference type="SUPFAM" id="SSF69742">
    <property type="entry name" value="Glutamyl tRNA-reductase catalytic, N-terminal domain"/>
    <property type="match status" value="1"/>
</dbReference>
<comment type="catalytic activity">
    <reaction evidence="7 9 14">
        <text>(S)-4-amino-5-oxopentanoate + tRNA(Glu) + NADP(+) = L-glutamyl-tRNA(Glu) + NADPH + H(+)</text>
        <dbReference type="Rhea" id="RHEA:12344"/>
        <dbReference type="Rhea" id="RHEA-COMP:9663"/>
        <dbReference type="Rhea" id="RHEA-COMP:9680"/>
        <dbReference type="ChEBI" id="CHEBI:15378"/>
        <dbReference type="ChEBI" id="CHEBI:57501"/>
        <dbReference type="ChEBI" id="CHEBI:57783"/>
        <dbReference type="ChEBI" id="CHEBI:58349"/>
        <dbReference type="ChEBI" id="CHEBI:78442"/>
        <dbReference type="ChEBI" id="CHEBI:78520"/>
        <dbReference type="EC" id="1.2.1.70"/>
    </reaction>
</comment>